<reference evidence="1" key="1">
    <citation type="submission" date="2021-01" db="EMBL/GenBank/DDBJ databases">
        <authorList>
            <consortium name="Genoscope - CEA"/>
            <person name="William W."/>
        </authorList>
    </citation>
    <scope>NUCLEOTIDE SEQUENCE</scope>
</reference>
<accession>A0A816KW65</accession>
<gene>
    <name evidence="1" type="ORF">DARMORV10_C05P15750.1</name>
</gene>
<name>A0A816KW65_BRANA</name>
<dbReference type="Proteomes" id="UP001295469">
    <property type="component" value="Chromosome C05"/>
</dbReference>
<sequence length="58" mass="6764">MVYLGIVLGCLESFSTSWPQVLLLTASVTIRFPQKWGFEKLAYINVKKVRRLDRKYTV</sequence>
<dbReference type="EMBL" id="HG994369">
    <property type="protein sequence ID" value="CAF1926376.1"/>
    <property type="molecule type" value="Genomic_DNA"/>
</dbReference>
<evidence type="ECO:0000313" key="1">
    <source>
        <dbReference type="EMBL" id="CAF1926376.1"/>
    </source>
</evidence>
<dbReference type="AlphaFoldDB" id="A0A816KW65"/>
<protein>
    <submittedName>
        <fullName evidence="1">(rape) hypothetical protein</fullName>
    </submittedName>
</protein>
<proteinExistence type="predicted"/>
<organism evidence="1">
    <name type="scientific">Brassica napus</name>
    <name type="common">Rape</name>
    <dbReference type="NCBI Taxonomy" id="3708"/>
    <lineage>
        <taxon>Eukaryota</taxon>
        <taxon>Viridiplantae</taxon>
        <taxon>Streptophyta</taxon>
        <taxon>Embryophyta</taxon>
        <taxon>Tracheophyta</taxon>
        <taxon>Spermatophyta</taxon>
        <taxon>Magnoliopsida</taxon>
        <taxon>eudicotyledons</taxon>
        <taxon>Gunneridae</taxon>
        <taxon>Pentapetalae</taxon>
        <taxon>rosids</taxon>
        <taxon>malvids</taxon>
        <taxon>Brassicales</taxon>
        <taxon>Brassicaceae</taxon>
        <taxon>Brassiceae</taxon>
        <taxon>Brassica</taxon>
    </lineage>
</organism>